<gene>
    <name evidence="1" type="ORF">FCC1311_058092</name>
</gene>
<dbReference type="AlphaFoldDB" id="A0A2R5GIN5"/>
<dbReference type="EMBL" id="BEYU01000060">
    <property type="protein sequence ID" value="GBG29588.1"/>
    <property type="molecule type" value="Genomic_DNA"/>
</dbReference>
<name>A0A2R5GIN5_9STRA</name>
<dbReference type="Proteomes" id="UP000241890">
    <property type="component" value="Unassembled WGS sequence"/>
</dbReference>
<keyword evidence="2" id="KW-1185">Reference proteome</keyword>
<accession>A0A2R5GIN5</accession>
<evidence type="ECO:0000313" key="2">
    <source>
        <dbReference type="Proteomes" id="UP000241890"/>
    </source>
</evidence>
<organism evidence="1 2">
    <name type="scientific">Hondaea fermentalgiana</name>
    <dbReference type="NCBI Taxonomy" id="2315210"/>
    <lineage>
        <taxon>Eukaryota</taxon>
        <taxon>Sar</taxon>
        <taxon>Stramenopiles</taxon>
        <taxon>Bigyra</taxon>
        <taxon>Labyrinthulomycetes</taxon>
        <taxon>Thraustochytrida</taxon>
        <taxon>Thraustochytriidae</taxon>
        <taxon>Hondaea</taxon>
    </lineage>
</organism>
<sequence>MDDPETILEKEANFDVQNTKASLLRLADAAHILEHEPVDVLVRVLVKHAAALGEPDADALATRLREDARFRGTLGDLKAHGDVYAMLDSATQPRPVVAPEETALELWRAAVGASDPLAAVAATCEGNTGRPSGLARFLRDHDGVLGALDDATLERGLRSPYFSRARTLAQLHARGDLLGRLRSICRVRSLVKVGGATVPFEEAAAGAQLPAGATFLRAAEGRAVVRVPGRAGPEYFSISLSKAVARKPRLRPCCRHGLECRMCEFGPKALAEALGVPGDLAPEYVRGDRLYLRKGSSLQVIPCAGGELRSVCKHGNRPSDCLLCPHRGCRHSASLSRGLCFECQAERLRGSAEFERSGDVFFARAKRWKYKYTKTPQGGFSRTKIG</sequence>
<protein>
    <submittedName>
        <fullName evidence="1">Uncharacterized protein</fullName>
    </submittedName>
</protein>
<dbReference type="InParanoid" id="A0A2R5GIN5"/>
<reference evidence="1 2" key="1">
    <citation type="submission" date="2017-12" db="EMBL/GenBank/DDBJ databases">
        <title>Sequencing, de novo assembly and annotation of complete genome of a new Thraustochytrid species, strain FCC1311.</title>
        <authorList>
            <person name="Sedici K."/>
            <person name="Godart F."/>
            <person name="Aiese Cigliano R."/>
            <person name="Sanseverino W."/>
            <person name="Barakat M."/>
            <person name="Ortet P."/>
            <person name="Marechal E."/>
            <person name="Cagnac O."/>
            <person name="Amato A."/>
        </authorList>
    </citation>
    <scope>NUCLEOTIDE SEQUENCE [LARGE SCALE GENOMIC DNA]</scope>
</reference>
<proteinExistence type="predicted"/>
<comment type="caution">
    <text evidence="1">The sequence shown here is derived from an EMBL/GenBank/DDBJ whole genome shotgun (WGS) entry which is preliminary data.</text>
</comment>
<evidence type="ECO:0000313" key="1">
    <source>
        <dbReference type="EMBL" id="GBG29588.1"/>
    </source>
</evidence>